<dbReference type="GO" id="GO:0008652">
    <property type="term" value="P:amino acid biosynthetic process"/>
    <property type="evidence" value="ECO:0007669"/>
    <property type="project" value="UniProtKB-ARBA"/>
</dbReference>
<comment type="caution">
    <text evidence="4">The sequence shown here is derived from an EMBL/GenBank/DDBJ whole genome shotgun (WGS) entry which is preliminary data.</text>
</comment>
<comment type="cofactor">
    <cofactor evidence="1">
        <name>pyridoxal 5'-phosphate</name>
        <dbReference type="ChEBI" id="CHEBI:597326"/>
    </cofactor>
</comment>
<gene>
    <name evidence="4" type="ORF">F8388_019522</name>
    <name evidence="5" type="ORF">G4B88_002767</name>
</gene>
<protein>
    <submittedName>
        <fullName evidence="4">Uncharacterized protein</fullName>
    </submittedName>
</protein>
<dbReference type="EMBL" id="JAATIP010000408">
    <property type="protein sequence ID" value="KAF4349037.1"/>
    <property type="molecule type" value="Genomic_DNA"/>
</dbReference>
<dbReference type="InterPro" id="IPR050571">
    <property type="entry name" value="Class-IV_PLP-Dep_Aminotrnsfr"/>
</dbReference>
<dbReference type="FunFam" id="3.30.470.10:FF:000008">
    <property type="entry name" value="D-amino-acid transaminase, chloroplastic"/>
    <property type="match status" value="1"/>
</dbReference>
<dbReference type="PANTHER" id="PTHR42743">
    <property type="entry name" value="AMINO-ACID AMINOTRANSFERASE"/>
    <property type="match status" value="1"/>
</dbReference>
<reference evidence="6 7" key="1">
    <citation type="journal article" date="2020" name="bioRxiv">
        <title>Sequence and annotation of 42 cannabis genomes reveals extensive copy number variation in cannabinoid synthesis and pathogen resistance genes.</title>
        <authorList>
            <person name="Mckernan K.J."/>
            <person name="Helbert Y."/>
            <person name="Kane L.T."/>
            <person name="Ebling H."/>
            <person name="Zhang L."/>
            <person name="Liu B."/>
            <person name="Eaton Z."/>
            <person name="Mclaughlin S."/>
            <person name="Kingan S."/>
            <person name="Baybayan P."/>
            <person name="Concepcion G."/>
            <person name="Jordan M."/>
            <person name="Riva A."/>
            <person name="Barbazuk W."/>
            <person name="Harkins T."/>
        </authorList>
    </citation>
    <scope>NUCLEOTIDE SEQUENCE [LARGE SCALE GENOMIC DNA]</scope>
    <source>
        <strain evidence="6 7">cv. Jamaican Lion 4</strain>
        <strain evidence="5">Father</strain>
        <strain evidence="4">Mother</strain>
        <tissue evidence="4">Leaf</tissue>
    </source>
</reference>
<evidence type="ECO:0000313" key="4">
    <source>
        <dbReference type="EMBL" id="KAF4349037.1"/>
    </source>
</evidence>
<dbReference type="Gene3D" id="3.30.470.10">
    <property type="match status" value="1"/>
</dbReference>
<dbReference type="InterPro" id="IPR043132">
    <property type="entry name" value="BCAT-like_C"/>
</dbReference>
<sequence>MASFSSLITPISQNPKILLTNSNHSNCSKAIPHGFPSLGFGFGVSQHGRSFKQMRRIVTSSINQNEALVGNSSIQTFDIPVLTSSDAIERLKANRENHKGKQQFLAMYSSIFGGITTDPAAMVIPIDDHMVHRGHGVFDTAAIMEGYLYELDQHVNRIIRSAGMAKITPAFDKETLRRILIQTASASKCRNGSLKYWLSVGPGDFQLSPSGCNQPTFYAVVFQDESPSSYSKGIKVITSSIPIKPPQFATTKSVNYLPNVLSKMEAEEQGAFAGIWLDNEGFVAEGPNMNVAFVTKQNELLMPNFDKILSGCTANRILTLAERLVSEGKLRGVRVGNVSVEEGKKNSTEMMLIGSGILVLPVIQWDDQIIGNGAEGSIAQALLNLIIEDMKSGPPSVRVPIPY</sequence>
<dbReference type="AlphaFoldDB" id="A0A7J6DSH4"/>
<name>A0A7J6DSH4_CANSA</name>
<proteinExistence type="inferred from homology"/>
<dbReference type="PANTHER" id="PTHR42743:SF22">
    <property type="entry name" value="D-AMINO-ACID TRANSAMINASE, CHLOROPLASTIC"/>
    <property type="match status" value="1"/>
</dbReference>
<evidence type="ECO:0000313" key="5">
    <source>
        <dbReference type="EMBL" id="KAF4394890.1"/>
    </source>
</evidence>
<keyword evidence="7" id="KW-1185">Reference proteome</keyword>
<comment type="similarity">
    <text evidence="2">Belongs to the class-IV pyridoxal-phosphate-dependent aminotransferase family.</text>
</comment>
<evidence type="ECO:0000256" key="3">
    <source>
        <dbReference type="ARBA" id="ARBA00022898"/>
    </source>
</evidence>
<dbReference type="SUPFAM" id="SSF56752">
    <property type="entry name" value="D-aminoacid aminotransferase-like PLP-dependent enzymes"/>
    <property type="match status" value="1"/>
</dbReference>
<dbReference type="Proteomes" id="UP000525078">
    <property type="component" value="Unassembled WGS sequence"/>
</dbReference>
<dbReference type="Pfam" id="PF01063">
    <property type="entry name" value="Aminotran_4"/>
    <property type="match status" value="1"/>
</dbReference>
<dbReference type="EMBL" id="JAATIQ010000042">
    <property type="protein sequence ID" value="KAF4394890.1"/>
    <property type="molecule type" value="Genomic_DNA"/>
</dbReference>
<evidence type="ECO:0000313" key="7">
    <source>
        <dbReference type="Proteomes" id="UP000583929"/>
    </source>
</evidence>
<dbReference type="GO" id="GO:0003824">
    <property type="term" value="F:catalytic activity"/>
    <property type="evidence" value="ECO:0007669"/>
    <property type="project" value="InterPro"/>
</dbReference>
<dbReference type="InterPro" id="IPR043131">
    <property type="entry name" value="BCAT-like_N"/>
</dbReference>
<accession>A0A803QWF7</accession>
<dbReference type="Gene3D" id="3.20.10.10">
    <property type="entry name" value="D-amino Acid Aminotransferase, subunit A, domain 2"/>
    <property type="match status" value="1"/>
</dbReference>
<organism evidence="4 6">
    <name type="scientific">Cannabis sativa</name>
    <name type="common">Hemp</name>
    <name type="synonym">Marijuana</name>
    <dbReference type="NCBI Taxonomy" id="3483"/>
    <lineage>
        <taxon>Eukaryota</taxon>
        <taxon>Viridiplantae</taxon>
        <taxon>Streptophyta</taxon>
        <taxon>Embryophyta</taxon>
        <taxon>Tracheophyta</taxon>
        <taxon>Spermatophyta</taxon>
        <taxon>Magnoliopsida</taxon>
        <taxon>eudicotyledons</taxon>
        <taxon>Gunneridae</taxon>
        <taxon>Pentapetalae</taxon>
        <taxon>rosids</taxon>
        <taxon>fabids</taxon>
        <taxon>Rosales</taxon>
        <taxon>Cannabaceae</taxon>
        <taxon>Cannabis</taxon>
    </lineage>
</organism>
<accession>A0A7J6DSH4</accession>
<evidence type="ECO:0000256" key="1">
    <source>
        <dbReference type="ARBA" id="ARBA00001933"/>
    </source>
</evidence>
<dbReference type="GO" id="GO:0046394">
    <property type="term" value="P:carboxylic acid biosynthetic process"/>
    <property type="evidence" value="ECO:0007669"/>
    <property type="project" value="UniProtKB-ARBA"/>
</dbReference>
<evidence type="ECO:0000313" key="6">
    <source>
        <dbReference type="Proteomes" id="UP000525078"/>
    </source>
</evidence>
<dbReference type="OMA" id="MSRIAYV"/>
<dbReference type="InterPro" id="IPR001544">
    <property type="entry name" value="Aminotrans_IV"/>
</dbReference>
<dbReference type="OrthoDB" id="25921at2759"/>
<dbReference type="Proteomes" id="UP000583929">
    <property type="component" value="Unassembled WGS sequence"/>
</dbReference>
<evidence type="ECO:0000256" key="2">
    <source>
        <dbReference type="ARBA" id="ARBA00009320"/>
    </source>
</evidence>
<keyword evidence="3" id="KW-0663">Pyridoxal phosphate</keyword>
<dbReference type="InterPro" id="IPR036038">
    <property type="entry name" value="Aminotransferase-like"/>
</dbReference>
<dbReference type="FunFam" id="3.20.10.10:FF:000002">
    <property type="entry name" value="D-alanine aminotransferase"/>
    <property type="match status" value="1"/>
</dbReference>